<feature type="region of interest" description="Disordered" evidence="5">
    <location>
        <begin position="44"/>
        <end position="90"/>
    </location>
</feature>
<feature type="non-terminal residue" evidence="6">
    <location>
        <position position="207"/>
    </location>
</feature>
<dbReference type="GO" id="GO:0005840">
    <property type="term" value="C:ribosome"/>
    <property type="evidence" value="ECO:0007669"/>
    <property type="project" value="UniProtKB-KW"/>
</dbReference>
<keyword evidence="7" id="KW-1185">Reference proteome</keyword>
<evidence type="ECO:0000313" key="7">
    <source>
        <dbReference type="Proteomes" id="UP000076798"/>
    </source>
</evidence>
<accession>A0A166CG35</accession>
<evidence type="ECO:0000256" key="1">
    <source>
        <dbReference type="ARBA" id="ARBA00010528"/>
    </source>
</evidence>
<dbReference type="InterPro" id="IPR023574">
    <property type="entry name" value="Ribosomal_uL4_dom_sf"/>
</dbReference>
<comment type="similarity">
    <text evidence="1">Belongs to the universal ribosomal protein uL4 family.</text>
</comment>
<dbReference type="Gene3D" id="3.40.1370.10">
    <property type="match status" value="1"/>
</dbReference>
<evidence type="ECO:0000256" key="3">
    <source>
        <dbReference type="ARBA" id="ARBA00023274"/>
    </source>
</evidence>
<reference evidence="6 7" key="1">
    <citation type="journal article" date="2016" name="Mol. Biol. Evol.">
        <title>Comparative Genomics of Early-Diverging Mushroom-Forming Fungi Provides Insights into the Origins of Lignocellulose Decay Capabilities.</title>
        <authorList>
            <person name="Nagy L.G."/>
            <person name="Riley R."/>
            <person name="Tritt A."/>
            <person name="Adam C."/>
            <person name="Daum C."/>
            <person name="Floudas D."/>
            <person name="Sun H."/>
            <person name="Yadav J.S."/>
            <person name="Pangilinan J."/>
            <person name="Larsson K.H."/>
            <person name="Matsuura K."/>
            <person name="Barry K."/>
            <person name="Labutti K."/>
            <person name="Kuo R."/>
            <person name="Ohm R.A."/>
            <person name="Bhattacharya S.S."/>
            <person name="Shirouzu T."/>
            <person name="Yoshinaga Y."/>
            <person name="Martin F.M."/>
            <person name="Grigoriev I.V."/>
            <person name="Hibbett D.S."/>
        </authorList>
    </citation>
    <scope>NUCLEOTIDE SEQUENCE [LARGE SCALE GENOMIC DNA]</scope>
    <source>
        <strain evidence="6 7">HHB10207 ss-3</strain>
    </source>
</reference>
<evidence type="ECO:0000256" key="2">
    <source>
        <dbReference type="ARBA" id="ARBA00022980"/>
    </source>
</evidence>
<dbReference type="GO" id="GO:0003735">
    <property type="term" value="F:structural constituent of ribosome"/>
    <property type="evidence" value="ECO:0007669"/>
    <property type="project" value="InterPro"/>
</dbReference>
<protein>
    <recommendedName>
        <fullName evidence="4">Large ribosomal subunit protein uL4m</fullName>
    </recommendedName>
</protein>
<dbReference type="PANTHER" id="PTHR10746">
    <property type="entry name" value="50S RIBOSOMAL PROTEIN L4"/>
    <property type="match status" value="1"/>
</dbReference>
<dbReference type="InterPro" id="IPR013005">
    <property type="entry name" value="Ribosomal_uL4-like"/>
</dbReference>
<keyword evidence="3" id="KW-0687">Ribonucleoprotein</keyword>
<name>A0A166CG35_9AGAM</name>
<proteinExistence type="inferred from homology"/>
<dbReference type="OrthoDB" id="275876at2759"/>
<dbReference type="AlphaFoldDB" id="A0A166CG35"/>
<sequence>AYRLLRPGETSDVASISSEVFAAPIRRDILHLCLMYYLDGQRQGSASTKTRGDVRGSGRKLYQQKGTGRARVGDGQSPIRRGGGVAFGPKPRDFSTRLPRKVRRMGMRIAWSARVREGGLFVVDSLAWPHVKTKILKERLEQVGWTGRTLFISGKEEFPAELARSARNLVGIETKQAKDVTIHDALRWSRIVMDVEAVDFYEKTLAK</sequence>
<dbReference type="Pfam" id="PF00573">
    <property type="entry name" value="Ribosomal_L4"/>
    <property type="match status" value="1"/>
</dbReference>
<dbReference type="GO" id="GO:0006412">
    <property type="term" value="P:translation"/>
    <property type="evidence" value="ECO:0007669"/>
    <property type="project" value="InterPro"/>
</dbReference>
<dbReference type="HAMAP" id="MF_01328_B">
    <property type="entry name" value="Ribosomal_uL4_B"/>
    <property type="match status" value="1"/>
</dbReference>
<gene>
    <name evidence="6" type="ORF">SISSUDRAFT_973937</name>
</gene>
<evidence type="ECO:0000313" key="6">
    <source>
        <dbReference type="EMBL" id="KZT37421.1"/>
    </source>
</evidence>
<evidence type="ECO:0000256" key="4">
    <source>
        <dbReference type="ARBA" id="ARBA00040565"/>
    </source>
</evidence>
<evidence type="ECO:0000256" key="5">
    <source>
        <dbReference type="SAM" id="MobiDB-lite"/>
    </source>
</evidence>
<dbReference type="STRING" id="1314776.A0A166CG35"/>
<dbReference type="GO" id="GO:1990904">
    <property type="term" value="C:ribonucleoprotein complex"/>
    <property type="evidence" value="ECO:0007669"/>
    <property type="project" value="UniProtKB-KW"/>
</dbReference>
<keyword evidence="2 6" id="KW-0689">Ribosomal protein</keyword>
<organism evidence="6 7">
    <name type="scientific">Sistotremastrum suecicum HHB10207 ss-3</name>
    <dbReference type="NCBI Taxonomy" id="1314776"/>
    <lineage>
        <taxon>Eukaryota</taxon>
        <taxon>Fungi</taxon>
        <taxon>Dikarya</taxon>
        <taxon>Basidiomycota</taxon>
        <taxon>Agaricomycotina</taxon>
        <taxon>Agaricomycetes</taxon>
        <taxon>Sistotremastrales</taxon>
        <taxon>Sistotremastraceae</taxon>
        <taxon>Sistotremastrum</taxon>
    </lineage>
</organism>
<dbReference type="InterPro" id="IPR002136">
    <property type="entry name" value="Ribosomal_uL4"/>
</dbReference>
<dbReference type="EMBL" id="KV428084">
    <property type="protein sequence ID" value="KZT37421.1"/>
    <property type="molecule type" value="Genomic_DNA"/>
</dbReference>
<dbReference type="NCBIfam" id="TIGR03953">
    <property type="entry name" value="rplD_bact"/>
    <property type="match status" value="1"/>
</dbReference>
<dbReference type="PANTHER" id="PTHR10746:SF6">
    <property type="entry name" value="LARGE RIBOSOMAL SUBUNIT PROTEIN UL4M"/>
    <property type="match status" value="1"/>
</dbReference>
<dbReference type="SUPFAM" id="SSF52166">
    <property type="entry name" value="Ribosomal protein L4"/>
    <property type="match status" value="1"/>
</dbReference>
<feature type="non-terminal residue" evidence="6">
    <location>
        <position position="1"/>
    </location>
</feature>
<dbReference type="Proteomes" id="UP000076798">
    <property type="component" value="Unassembled WGS sequence"/>
</dbReference>